<proteinExistence type="predicted"/>
<evidence type="ECO:0000256" key="4">
    <source>
        <dbReference type="ARBA" id="ARBA00037164"/>
    </source>
</evidence>
<dbReference type="RefSeq" id="WP_086330580.1">
    <property type="nucleotide sequence ID" value="NZ_NGLE02000001.1"/>
</dbReference>
<dbReference type="Pfam" id="PF00072">
    <property type="entry name" value="Response_reg"/>
    <property type="match status" value="1"/>
</dbReference>
<evidence type="ECO:0000313" key="8">
    <source>
        <dbReference type="EMBL" id="MEI5994181.1"/>
    </source>
</evidence>
<keyword evidence="1" id="KW-0963">Cytoplasm</keyword>
<dbReference type="Proteomes" id="UP000195139">
    <property type="component" value="Unassembled WGS sequence"/>
</dbReference>
<name>A0A242CEM1_9ENTE</name>
<dbReference type="InterPro" id="IPR001789">
    <property type="entry name" value="Sig_transdc_resp-reg_receiver"/>
</dbReference>
<evidence type="ECO:0000256" key="3">
    <source>
        <dbReference type="ARBA" id="ARBA00023159"/>
    </source>
</evidence>
<dbReference type="Pfam" id="PF04397">
    <property type="entry name" value="LytTR"/>
    <property type="match status" value="1"/>
</dbReference>
<evidence type="ECO:0000259" key="6">
    <source>
        <dbReference type="PROSITE" id="PS50110"/>
    </source>
</evidence>
<dbReference type="OrthoDB" id="9809318at2"/>
<dbReference type="SUPFAM" id="SSF52172">
    <property type="entry name" value="CheY-like"/>
    <property type="match status" value="1"/>
</dbReference>
<feature type="domain" description="HTH LytTR-type" evidence="7">
    <location>
        <begin position="144"/>
        <end position="239"/>
    </location>
</feature>
<reference evidence="8 10" key="2">
    <citation type="submission" date="2018-07" db="EMBL/GenBank/DDBJ databases">
        <title>The Genome Sequence of Enterococcus sp. DIV0659b.</title>
        <authorList>
            <consortium name="The Broad Institute Genomics Platform"/>
            <consortium name="The Broad Institute Genomic Center for Infectious Diseases"/>
            <person name="Earl A."/>
            <person name="Manson A."/>
            <person name="Schwartman J."/>
            <person name="Gilmore M."/>
            <person name="Abouelleil A."/>
            <person name="Cao P."/>
            <person name="Chapman S."/>
            <person name="Cusick C."/>
            <person name="Shea T."/>
            <person name="Young S."/>
            <person name="Neafsey D."/>
            <person name="Nusbaum C."/>
            <person name="Birren B."/>
        </authorList>
    </citation>
    <scope>NUCLEOTIDE SEQUENCE [LARGE SCALE GENOMIC DNA]</scope>
    <source>
        <strain evidence="8 10">4G2_DIV0659</strain>
    </source>
</reference>
<keyword evidence="10" id="KW-1185">Reference proteome</keyword>
<dbReference type="PANTHER" id="PTHR37299:SF3">
    <property type="entry name" value="STAGE 0 SPORULATION PROTEIN A HOMOLOG"/>
    <property type="match status" value="1"/>
</dbReference>
<dbReference type="STRING" id="1834181.A5880_001656"/>
<comment type="function">
    <text evidence="4">Required for high-level post-exponential phase expression of a series of secreted proteins.</text>
</comment>
<evidence type="ECO:0000259" key="7">
    <source>
        <dbReference type="PROSITE" id="PS50930"/>
    </source>
</evidence>
<dbReference type="SMART" id="SM00850">
    <property type="entry name" value="LytTR"/>
    <property type="match status" value="1"/>
</dbReference>
<dbReference type="Gene3D" id="2.40.50.1020">
    <property type="entry name" value="LytTr DNA-binding domain"/>
    <property type="match status" value="1"/>
</dbReference>
<dbReference type="InterPro" id="IPR007492">
    <property type="entry name" value="LytTR_DNA-bd_dom"/>
</dbReference>
<dbReference type="PROSITE" id="PS50930">
    <property type="entry name" value="HTH_LYTTR"/>
    <property type="match status" value="1"/>
</dbReference>
<feature type="domain" description="Response regulatory" evidence="6">
    <location>
        <begin position="3"/>
        <end position="127"/>
    </location>
</feature>
<keyword evidence="5" id="KW-0597">Phosphoprotein</keyword>
<evidence type="ECO:0000313" key="9">
    <source>
        <dbReference type="EMBL" id="OTO08656.1"/>
    </source>
</evidence>
<evidence type="ECO:0000256" key="2">
    <source>
        <dbReference type="ARBA" id="ARBA00023012"/>
    </source>
</evidence>
<dbReference type="EMBL" id="NGLE02000001">
    <property type="protein sequence ID" value="MEI5994181.1"/>
    <property type="molecule type" value="Genomic_DNA"/>
</dbReference>
<sequence>MLSIIICEDDWRQRQTIETYVKNYIMVESLDMELAFSTGNPLEVLEFVKSNPKMIGLYFFDVDLQHKMSGLTLAAEIRKYDDLGKIVFVTTHGELSYLTFTYKIEAMDYIIKDNKGDLQRRICESIQLAHERVTTDRGNQKNLFKIKDGDIIRSIDTEDIIFFESSVASHKIILHLENGEIEFYGSLKEIEEQCDSFYRCHKSYLINRNHISKIMKSERIVEMSNGETCLVSVRAMKNL</sequence>
<dbReference type="InterPro" id="IPR011006">
    <property type="entry name" value="CheY-like_superfamily"/>
</dbReference>
<dbReference type="EMBL" id="NGLE01000002">
    <property type="protein sequence ID" value="OTO08656.1"/>
    <property type="molecule type" value="Genomic_DNA"/>
</dbReference>
<protein>
    <submittedName>
        <fullName evidence="9">Response regulator</fullName>
    </submittedName>
</protein>
<dbReference type="PROSITE" id="PS50110">
    <property type="entry name" value="RESPONSE_REGULATORY"/>
    <property type="match status" value="1"/>
</dbReference>
<dbReference type="PANTHER" id="PTHR37299">
    <property type="entry name" value="TRANSCRIPTIONAL REGULATOR-RELATED"/>
    <property type="match status" value="1"/>
</dbReference>
<keyword evidence="2" id="KW-0902">Two-component regulatory system</keyword>
<organism evidence="9">
    <name type="scientific">Candidatus Enterococcus mansonii</name>
    <dbReference type="NCBI Taxonomy" id="1834181"/>
    <lineage>
        <taxon>Bacteria</taxon>
        <taxon>Bacillati</taxon>
        <taxon>Bacillota</taxon>
        <taxon>Bacilli</taxon>
        <taxon>Lactobacillales</taxon>
        <taxon>Enterococcaceae</taxon>
        <taxon>Enterococcus</taxon>
    </lineage>
</organism>
<reference evidence="9" key="1">
    <citation type="submission" date="2017-05" db="EMBL/GenBank/DDBJ databases">
        <title>The Genome Sequence of Enterococcus sp. 4G2_DIV0659.</title>
        <authorList>
            <consortium name="The Broad Institute Genomics Platform"/>
            <consortium name="The Broad Institute Genomic Center for Infectious Diseases"/>
            <person name="Earl A."/>
            <person name="Manson A."/>
            <person name="Schwartman J."/>
            <person name="Gilmore M."/>
            <person name="Abouelleil A."/>
            <person name="Cao P."/>
            <person name="Chapman S."/>
            <person name="Cusick C."/>
            <person name="Shea T."/>
            <person name="Young S."/>
            <person name="Neafsey D."/>
            <person name="Nusbaum C."/>
            <person name="Birren B."/>
        </authorList>
    </citation>
    <scope>NUCLEOTIDE SEQUENCE [LARGE SCALE GENOMIC DNA]</scope>
    <source>
        <strain evidence="9">4G2_DIV0659</strain>
    </source>
</reference>
<dbReference type="Gene3D" id="3.40.50.2300">
    <property type="match status" value="1"/>
</dbReference>
<accession>A0A242CEM1</accession>
<dbReference type="InterPro" id="IPR046947">
    <property type="entry name" value="LytR-like"/>
</dbReference>
<comment type="caution">
    <text evidence="9">The sequence shown here is derived from an EMBL/GenBank/DDBJ whole genome shotgun (WGS) entry which is preliminary data.</text>
</comment>
<dbReference type="GO" id="GO:0000156">
    <property type="term" value="F:phosphorelay response regulator activity"/>
    <property type="evidence" value="ECO:0007669"/>
    <property type="project" value="InterPro"/>
</dbReference>
<evidence type="ECO:0000256" key="1">
    <source>
        <dbReference type="ARBA" id="ARBA00022490"/>
    </source>
</evidence>
<evidence type="ECO:0000256" key="5">
    <source>
        <dbReference type="PROSITE-ProRule" id="PRU00169"/>
    </source>
</evidence>
<gene>
    <name evidence="9" type="ORF">A5880_001656</name>
    <name evidence="8" type="ORF">A5880_001739</name>
</gene>
<dbReference type="AlphaFoldDB" id="A0A242CEM1"/>
<feature type="modified residue" description="4-aspartylphosphate" evidence="5">
    <location>
        <position position="61"/>
    </location>
</feature>
<keyword evidence="3" id="KW-0010">Activator</keyword>
<dbReference type="GO" id="GO:0003677">
    <property type="term" value="F:DNA binding"/>
    <property type="evidence" value="ECO:0007669"/>
    <property type="project" value="InterPro"/>
</dbReference>
<dbReference type="SMART" id="SM00448">
    <property type="entry name" value="REC"/>
    <property type="match status" value="1"/>
</dbReference>
<evidence type="ECO:0000313" key="10">
    <source>
        <dbReference type="Proteomes" id="UP000195139"/>
    </source>
</evidence>